<comment type="similarity">
    <text evidence="1">Belongs to the glycosyl hydrolase 32 family.</text>
</comment>
<dbReference type="PANTHER" id="PTHR43101">
    <property type="entry name" value="BETA-FRUCTOSIDASE"/>
    <property type="match status" value="1"/>
</dbReference>
<keyword evidence="2 5" id="KW-0378">Hydrolase</keyword>
<evidence type="ECO:0000313" key="5">
    <source>
        <dbReference type="EMBL" id="MFC5502717.1"/>
    </source>
</evidence>
<dbReference type="SUPFAM" id="SSF75005">
    <property type="entry name" value="Arabinanase/levansucrase/invertase"/>
    <property type="match status" value="1"/>
</dbReference>
<dbReference type="InterPro" id="IPR051214">
    <property type="entry name" value="GH32_Enzymes"/>
</dbReference>
<name>A0ABW0NTW3_9MICO</name>
<feature type="domain" description="Glycosyl hydrolase family 32 N-terminal" evidence="4">
    <location>
        <begin position="20"/>
        <end position="290"/>
    </location>
</feature>
<dbReference type="CDD" id="cd18609">
    <property type="entry name" value="GH32-like"/>
    <property type="match status" value="1"/>
</dbReference>
<evidence type="ECO:0000256" key="3">
    <source>
        <dbReference type="ARBA" id="ARBA00023295"/>
    </source>
</evidence>
<dbReference type="RefSeq" id="WP_386740409.1">
    <property type="nucleotide sequence ID" value="NZ_JBHSMG010000002.1"/>
</dbReference>
<reference evidence="6" key="1">
    <citation type="journal article" date="2019" name="Int. J. Syst. Evol. Microbiol.">
        <title>The Global Catalogue of Microorganisms (GCM) 10K type strain sequencing project: providing services to taxonomists for standard genome sequencing and annotation.</title>
        <authorList>
            <consortium name="The Broad Institute Genomics Platform"/>
            <consortium name="The Broad Institute Genome Sequencing Center for Infectious Disease"/>
            <person name="Wu L."/>
            <person name="Ma J."/>
        </authorList>
    </citation>
    <scope>NUCLEOTIDE SEQUENCE [LARGE SCALE GENOMIC DNA]</scope>
    <source>
        <strain evidence="6">CGMCC 4.6997</strain>
    </source>
</reference>
<dbReference type="GO" id="GO:0016787">
    <property type="term" value="F:hydrolase activity"/>
    <property type="evidence" value="ECO:0007669"/>
    <property type="project" value="UniProtKB-KW"/>
</dbReference>
<evidence type="ECO:0000256" key="2">
    <source>
        <dbReference type="ARBA" id="ARBA00022801"/>
    </source>
</evidence>
<evidence type="ECO:0000259" key="4">
    <source>
        <dbReference type="Pfam" id="PF00251"/>
    </source>
</evidence>
<protein>
    <submittedName>
        <fullName evidence="5">Glycosyl hydrolase family 32</fullName>
    </submittedName>
</protein>
<evidence type="ECO:0000256" key="1">
    <source>
        <dbReference type="ARBA" id="ARBA00009902"/>
    </source>
</evidence>
<dbReference type="PANTHER" id="PTHR43101:SF1">
    <property type="entry name" value="BETA-FRUCTOSIDASE"/>
    <property type="match status" value="1"/>
</dbReference>
<organism evidence="5 6">
    <name type="scientific">Lysinimonas soli</name>
    <dbReference type="NCBI Taxonomy" id="1074233"/>
    <lineage>
        <taxon>Bacteria</taxon>
        <taxon>Bacillati</taxon>
        <taxon>Actinomycetota</taxon>
        <taxon>Actinomycetes</taxon>
        <taxon>Micrococcales</taxon>
        <taxon>Microbacteriaceae</taxon>
        <taxon>Lysinimonas</taxon>
    </lineage>
</organism>
<gene>
    <name evidence="5" type="ORF">ACFPJ4_10755</name>
</gene>
<dbReference type="InterPro" id="IPR023296">
    <property type="entry name" value="Glyco_hydro_beta-prop_sf"/>
</dbReference>
<comment type="caution">
    <text evidence="5">The sequence shown here is derived from an EMBL/GenBank/DDBJ whole genome shotgun (WGS) entry which is preliminary data.</text>
</comment>
<dbReference type="InterPro" id="IPR013148">
    <property type="entry name" value="Glyco_hydro_32_N"/>
</dbReference>
<keyword evidence="6" id="KW-1185">Reference proteome</keyword>
<accession>A0ABW0NTW3</accession>
<proteinExistence type="inferred from homology"/>
<evidence type="ECO:0000313" key="6">
    <source>
        <dbReference type="Proteomes" id="UP001596039"/>
    </source>
</evidence>
<dbReference type="EMBL" id="JBHSMG010000002">
    <property type="protein sequence ID" value="MFC5502717.1"/>
    <property type="molecule type" value="Genomic_DNA"/>
</dbReference>
<sequence length="326" mass="35734">MTFSLPDHWVWDFWVADDGECFHLFYLRAPKSLVDPELRHRNATIGHAVSDDLVHWQDRGVVIGPGAVGVDDETATWTGSVLRGPDGLWRMFYTGSRFPSPSSNANIETIVVAESTDLESWTTRSQAVCRADPRWYETIADGTWREEAWRDPWIFPDPLGGGWHMLVTARAGGALPDDRDRGVVGHATSVDLETWQVRAPLSAPGGGFAHLEVLQYVQIEGRDVILFSCDTAHLAGERAASGGRGGIWAVPGAPLGPGISIESAELVIGEELYAGRAVRERDGSWVLLGFENIGSDEAFVGRLSDPLPLRWTDDGRLGVEHVTAIR</sequence>
<dbReference type="Gene3D" id="2.115.10.20">
    <property type="entry name" value="Glycosyl hydrolase domain, family 43"/>
    <property type="match status" value="1"/>
</dbReference>
<keyword evidence="3" id="KW-0326">Glycosidase</keyword>
<dbReference type="Proteomes" id="UP001596039">
    <property type="component" value="Unassembled WGS sequence"/>
</dbReference>
<dbReference type="Pfam" id="PF00251">
    <property type="entry name" value="Glyco_hydro_32N"/>
    <property type="match status" value="1"/>
</dbReference>